<evidence type="ECO:0000256" key="5">
    <source>
        <dbReference type="ARBA" id="ARBA00022839"/>
    </source>
</evidence>
<dbReference type="Proteomes" id="UP000029628">
    <property type="component" value="Unassembled WGS sequence"/>
</dbReference>
<dbReference type="GO" id="GO:0009318">
    <property type="term" value="C:exodeoxyribonuclease VII complex"/>
    <property type="evidence" value="ECO:0007669"/>
    <property type="project" value="UniProtKB-UniRule"/>
</dbReference>
<feature type="coiled-coil region" evidence="7">
    <location>
        <begin position="5"/>
        <end position="63"/>
    </location>
</feature>
<dbReference type="RefSeq" id="WP_038151516.1">
    <property type="nucleotide sequence ID" value="NZ_JRNT01000006.1"/>
</dbReference>
<evidence type="ECO:0000256" key="2">
    <source>
        <dbReference type="ARBA" id="ARBA00022490"/>
    </source>
</evidence>
<evidence type="ECO:0000256" key="4">
    <source>
        <dbReference type="ARBA" id="ARBA00022801"/>
    </source>
</evidence>
<dbReference type="eggNOG" id="COG1722">
    <property type="taxonomic scope" value="Bacteria"/>
</dbReference>
<dbReference type="AlphaFoldDB" id="A0A096AMC3"/>
<name>A0A096AMC3_9FIRM</name>
<keyword evidence="4 6" id="KW-0378">Hydrolase</keyword>
<keyword evidence="9" id="KW-1185">Reference proteome</keyword>
<dbReference type="SUPFAM" id="SSF116842">
    <property type="entry name" value="XseB-like"/>
    <property type="match status" value="1"/>
</dbReference>
<keyword evidence="5 6" id="KW-0269">Exonuclease</keyword>
<organism evidence="8 9">
    <name type="scientific">Veillonella montpellierensis DNF00314</name>
    <dbReference type="NCBI Taxonomy" id="1401067"/>
    <lineage>
        <taxon>Bacteria</taxon>
        <taxon>Bacillati</taxon>
        <taxon>Bacillota</taxon>
        <taxon>Negativicutes</taxon>
        <taxon>Veillonellales</taxon>
        <taxon>Veillonellaceae</taxon>
        <taxon>Veillonella</taxon>
    </lineage>
</organism>
<comment type="subcellular location">
    <subcellularLocation>
        <location evidence="6">Cytoplasm</location>
    </subcellularLocation>
</comment>
<evidence type="ECO:0000256" key="3">
    <source>
        <dbReference type="ARBA" id="ARBA00022722"/>
    </source>
</evidence>
<accession>A0A096AMC3</accession>
<dbReference type="NCBIfam" id="TIGR01280">
    <property type="entry name" value="xseB"/>
    <property type="match status" value="1"/>
</dbReference>
<dbReference type="HAMAP" id="MF_00337">
    <property type="entry name" value="Exonuc_7_S"/>
    <property type="match status" value="1"/>
</dbReference>
<reference evidence="8 9" key="1">
    <citation type="submission" date="2014-07" db="EMBL/GenBank/DDBJ databases">
        <authorList>
            <person name="McCorrison J."/>
            <person name="Sanka R."/>
            <person name="Torralba M."/>
            <person name="Gillis M."/>
            <person name="Haft D.H."/>
            <person name="Methe B."/>
            <person name="Sutton G."/>
            <person name="Nelson K.E."/>
        </authorList>
    </citation>
    <scope>NUCLEOTIDE SEQUENCE [LARGE SCALE GENOMIC DNA]</scope>
    <source>
        <strain evidence="8 9">DNF00314</strain>
    </source>
</reference>
<keyword evidence="3 6" id="KW-0540">Nuclease</keyword>
<gene>
    <name evidence="6" type="primary">xseB</name>
    <name evidence="8" type="ORF">HMPREF0872_02400</name>
</gene>
<comment type="caution">
    <text evidence="8">The sequence shown here is derived from an EMBL/GenBank/DDBJ whole genome shotgun (WGS) entry which is preliminary data.</text>
</comment>
<comment type="subunit">
    <text evidence="6">Heterooligomer composed of large and small subunits.</text>
</comment>
<keyword evidence="7" id="KW-0175">Coiled coil</keyword>
<dbReference type="GO" id="GO:0006308">
    <property type="term" value="P:DNA catabolic process"/>
    <property type="evidence" value="ECO:0007669"/>
    <property type="project" value="UniProtKB-UniRule"/>
</dbReference>
<evidence type="ECO:0000256" key="1">
    <source>
        <dbReference type="ARBA" id="ARBA00009998"/>
    </source>
</evidence>
<dbReference type="Pfam" id="PF02609">
    <property type="entry name" value="Exonuc_VII_S"/>
    <property type="match status" value="1"/>
</dbReference>
<evidence type="ECO:0000256" key="6">
    <source>
        <dbReference type="HAMAP-Rule" id="MF_00337"/>
    </source>
</evidence>
<evidence type="ECO:0000313" key="9">
    <source>
        <dbReference type="Proteomes" id="UP000029628"/>
    </source>
</evidence>
<proteinExistence type="inferred from homology"/>
<comment type="similarity">
    <text evidence="1 6">Belongs to the XseB family.</text>
</comment>
<comment type="catalytic activity">
    <reaction evidence="6">
        <text>Exonucleolytic cleavage in either 5'- to 3'- or 3'- to 5'-direction to yield nucleoside 5'-phosphates.</text>
        <dbReference type="EC" id="3.1.11.6"/>
    </reaction>
</comment>
<sequence length="68" mass="7875">MTTTIKNYEKKYAALESIVETLDRDDLSINELLINYKKGLVLVKECTSILENVEDEIQQIIEEVKITE</sequence>
<dbReference type="InterPro" id="IPR003761">
    <property type="entry name" value="Exonuc_VII_S"/>
</dbReference>
<keyword evidence="2 6" id="KW-0963">Cytoplasm</keyword>
<evidence type="ECO:0000256" key="7">
    <source>
        <dbReference type="SAM" id="Coils"/>
    </source>
</evidence>
<dbReference type="EMBL" id="JRNT01000006">
    <property type="protein sequence ID" value="KGF47960.1"/>
    <property type="molecule type" value="Genomic_DNA"/>
</dbReference>
<dbReference type="Gene3D" id="1.10.287.1040">
    <property type="entry name" value="Exonuclease VII, small subunit"/>
    <property type="match status" value="1"/>
</dbReference>
<dbReference type="EC" id="3.1.11.6" evidence="6"/>
<dbReference type="GO" id="GO:0008855">
    <property type="term" value="F:exodeoxyribonuclease VII activity"/>
    <property type="evidence" value="ECO:0007669"/>
    <property type="project" value="UniProtKB-UniRule"/>
</dbReference>
<protein>
    <recommendedName>
        <fullName evidence="6">Exodeoxyribonuclease 7 small subunit</fullName>
        <ecNumber evidence="6">3.1.11.6</ecNumber>
    </recommendedName>
    <alternativeName>
        <fullName evidence="6">Exodeoxyribonuclease VII small subunit</fullName>
        <shortName evidence="6">Exonuclease VII small subunit</shortName>
    </alternativeName>
</protein>
<comment type="function">
    <text evidence="6">Bidirectionally degrades single-stranded DNA into large acid-insoluble oligonucleotides, which are then degraded further into small acid-soluble oligonucleotides.</text>
</comment>
<dbReference type="InterPro" id="IPR037004">
    <property type="entry name" value="Exonuc_VII_ssu_sf"/>
</dbReference>
<dbReference type="GO" id="GO:0005737">
    <property type="term" value="C:cytoplasm"/>
    <property type="evidence" value="ECO:0007669"/>
    <property type="project" value="UniProtKB-SubCell"/>
</dbReference>
<evidence type="ECO:0000313" key="8">
    <source>
        <dbReference type="EMBL" id="KGF47960.1"/>
    </source>
</evidence>